<feature type="compositionally biased region" description="Low complexity" evidence="1">
    <location>
        <begin position="314"/>
        <end position="323"/>
    </location>
</feature>
<evidence type="ECO:0000313" key="2">
    <source>
        <dbReference type="EMBL" id="CAL1404041.1"/>
    </source>
</evidence>
<dbReference type="EMBL" id="OZ034820">
    <property type="protein sequence ID" value="CAL1404041.1"/>
    <property type="molecule type" value="Genomic_DNA"/>
</dbReference>
<dbReference type="Proteomes" id="UP001497516">
    <property type="component" value="Chromosome 7"/>
</dbReference>
<feature type="region of interest" description="Disordered" evidence="1">
    <location>
        <begin position="311"/>
        <end position="355"/>
    </location>
</feature>
<protein>
    <submittedName>
        <fullName evidence="2">Uncharacterized protein</fullName>
    </submittedName>
</protein>
<accession>A0AAV2G0J4</accession>
<sequence>MASYRFRDQVRNSSPSRQGLSKSQMCLHKILGIIASSAPPPPPATTVSSNQGSSSSARPEVEPERDLSCVTRGIGIDLNMEFSLGGGGEGSEAVSAGSAAEDDYKDPDFSGPPAAVEEEVRGSAESAAIVDQKNSEGEFDPNSNRHGGDCSPPLAEASEATNLRINEIREIGINGIGDEDDDKKEFEEEGRRVQNDSRRADEENRAAETAPWAEGGGGGEKNKRDQGISGISDRRLTVLIEATELASGRGSSSNTLDPDEMRTAAAEETEEESEPHSPSIRGRGGRIAVRGTKRKRRNKCWVVDLYKNSDEMTTETTVATVPTSKRGRRSQVMPSRYRDSSVVMEPWKQLPRRRP</sequence>
<dbReference type="AlphaFoldDB" id="A0AAV2G0J4"/>
<evidence type="ECO:0000313" key="3">
    <source>
        <dbReference type="Proteomes" id="UP001497516"/>
    </source>
</evidence>
<feature type="compositionally biased region" description="Polar residues" evidence="1">
    <location>
        <begin position="11"/>
        <end position="24"/>
    </location>
</feature>
<feature type="region of interest" description="Disordered" evidence="1">
    <location>
        <begin position="1"/>
        <end position="295"/>
    </location>
</feature>
<evidence type="ECO:0000256" key="1">
    <source>
        <dbReference type="SAM" id="MobiDB-lite"/>
    </source>
</evidence>
<proteinExistence type="predicted"/>
<reference evidence="2 3" key="1">
    <citation type="submission" date="2024-04" db="EMBL/GenBank/DDBJ databases">
        <authorList>
            <person name="Fracassetti M."/>
        </authorList>
    </citation>
    <scope>NUCLEOTIDE SEQUENCE [LARGE SCALE GENOMIC DNA]</scope>
</reference>
<feature type="compositionally biased region" description="Basic and acidic residues" evidence="1">
    <location>
        <begin position="1"/>
        <end position="10"/>
    </location>
</feature>
<name>A0AAV2G0J4_9ROSI</name>
<keyword evidence="3" id="KW-1185">Reference proteome</keyword>
<gene>
    <name evidence="2" type="ORF">LTRI10_LOCUS43928</name>
</gene>
<feature type="compositionally biased region" description="Basic and acidic residues" evidence="1">
    <location>
        <begin position="220"/>
        <end position="236"/>
    </location>
</feature>
<organism evidence="2 3">
    <name type="scientific">Linum trigynum</name>
    <dbReference type="NCBI Taxonomy" id="586398"/>
    <lineage>
        <taxon>Eukaryota</taxon>
        <taxon>Viridiplantae</taxon>
        <taxon>Streptophyta</taxon>
        <taxon>Embryophyta</taxon>
        <taxon>Tracheophyta</taxon>
        <taxon>Spermatophyta</taxon>
        <taxon>Magnoliopsida</taxon>
        <taxon>eudicotyledons</taxon>
        <taxon>Gunneridae</taxon>
        <taxon>Pentapetalae</taxon>
        <taxon>rosids</taxon>
        <taxon>fabids</taxon>
        <taxon>Malpighiales</taxon>
        <taxon>Linaceae</taxon>
        <taxon>Linum</taxon>
    </lineage>
</organism>
<feature type="compositionally biased region" description="Basic and acidic residues" evidence="1">
    <location>
        <begin position="183"/>
        <end position="206"/>
    </location>
</feature>